<dbReference type="InterPro" id="IPR001789">
    <property type="entry name" value="Sig_transdc_resp-reg_receiver"/>
</dbReference>
<feature type="modified residue" description="4-aspartylphosphate" evidence="1">
    <location>
        <position position="63"/>
    </location>
</feature>
<proteinExistence type="predicted"/>
<dbReference type="RefSeq" id="WP_310338815.1">
    <property type="nucleotide sequence ID" value="NZ_JAVDXO010000001.1"/>
</dbReference>
<evidence type="ECO:0000313" key="6">
    <source>
        <dbReference type="Proteomes" id="UP001268089"/>
    </source>
</evidence>
<feature type="domain" description="HD-GYP" evidence="4">
    <location>
        <begin position="177"/>
        <end position="373"/>
    </location>
</feature>
<organism evidence="5 6">
    <name type="scientific">Rhodoferax saidenbachensis</name>
    <dbReference type="NCBI Taxonomy" id="1484693"/>
    <lineage>
        <taxon>Bacteria</taxon>
        <taxon>Pseudomonadati</taxon>
        <taxon>Pseudomonadota</taxon>
        <taxon>Betaproteobacteria</taxon>
        <taxon>Burkholderiales</taxon>
        <taxon>Comamonadaceae</taxon>
        <taxon>Rhodoferax</taxon>
    </lineage>
</organism>
<evidence type="ECO:0000259" key="4">
    <source>
        <dbReference type="PROSITE" id="PS51832"/>
    </source>
</evidence>
<dbReference type="Pfam" id="PF13487">
    <property type="entry name" value="HD_5"/>
    <property type="match status" value="1"/>
</dbReference>
<dbReference type="SUPFAM" id="SSF52172">
    <property type="entry name" value="CheY-like"/>
    <property type="match status" value="1"/>
</dbReference>
<evidence type="ECO:0000313" key="5">
    <source>
        <dbReference type="EMBL" id="MDR7305057.1"/>
    </source>
</evidence>
<dbReference type="SUPFAM" id="SSF109604">
    <property type="entry name" value="HD-domain/PDEase-like"/>
    <property type="match status" value="1"/>
</dbReference>
<name>A0ABU1ZHP1_9BURK</name>
<keyword evidence="1" id="KW-0597">Phosphoprotein</keyword>
<keyword evidence="6" id="KW-1185">Reference proteome</keyword>
<gene>
    <name evidence="5" type="ORF">J2X15_000323</name>
</gene>
<dbReference type="Pfam" id="PF00072">
    <property type="entry name" value="Response_reg"/>
    <property type="match status" value="1"/>
</dbReference>
<dbReference type="InterPro" id="IPR011006">
    <property type="entry name" value="CheY-like_superfamily"/>
</dbReference>
<dbReference type="Gene3D" id="3.40.50.2300">
    <property type="match status" value="1"/>
</dbReference>
<evidence type="ECO:0000256" key="1">
    <source>
        <dbReference type="PROSITE-ProRule" id="PRU00169"/>
    </source>
</evidence>
<dbReference type="PANTHER" id="PTHR45228:SF8">
    <property type="entry name" value="TWO-COMPONENT RESPONSE REGULATOR-RELATED"/>
    <property type="match status" value="1"/>
</dbReference>
<evidence type="ECO:0000256" key="2">
    <source>
        <dbReference type="SAM" id="Coils"/>
    </source>
</evidence>
<reference evidence="5 6" key="1">
    <citation type="submission" date="2023-07" db="EMBL/GenBank/DDBJ databases">
        <title>Sorghum-associated microbial communities from plants grown in Nebraska, USA.</title>
        <authorList>
            <person name="Schachtman D."/>
        </authorList>
    </citation>
    <scope>NUCLEOTIDE SEQUENCE [LARGE SCALE GENOMIC DNA]</scope>
    <source>
        <strain evidence="5 6">BE308</strain>
    </source>
</reference>
<dbReference type="Proteomes" id="UP001268089">
    <property type="component" value="Unassembled WGS sequence"/>
</dbReference>
<evidence type="ECO:0000259" key="3">
    <source>
        <dbReference type="PROSITE" id="PS50110"/>
    </source>
</evidence>
<feature type="coiled-coil region" evidence="2">
    <location>
        <begin position="124"/>
        <end position="169"/>
    </location>
</feature>
<dbReference type="InterPro" id="IPR037522">
    <property type="entry name" value="HD_GYP_dom"/>
</dbReference>
<accession>A0ABU1ZHP1</accession>
<dbReference type="InterPro" id="IPR052020">
    <property type="entry name" value="Cyclic_di-GMP/3'3'-cGAMP_PDE"/>
</dbReference>
<dbReference type="EMBL" id="JAVDXO010000001">
    <property type="protein sequence ID" value="MDR7305057.1"/>
    <property type="molecule type" value="Genomic_DNA"/>
</dbReference>
<dbReference type="InterPro" id="IPR003607">
    <property type="entry name" value="HD/PDEase_dom"/>
</dbReference>
<dbReference type="PROSITE" id="PS51832">
    <property type="entry name" value="HD_GYP"/>
    <property type="match status" value="1"/>
</dbReference>
<dbReference type="SMART" id="SM00448">
    <property type="entry name" value="REC"/>
    <property type="match status" value="1"/>
</dbReference>
<sequence>MSALPVEASPNLRTVLCVDDEANILSALRRLLRPHGFQVIVAESGQAGLTVLESTPVDLVISDMRMPEMDGSKFLEQVRQRWPDTMRLLLTGYADVSSIIEAINRGEIYRYITKPWDDHDLVLIVQQALERKVLEREKKKLEDQVLLQNEELKTLNAGLEAKVQARTQELQAANGKLKKNYLNTIKVFSNLMELRGGNLSGHSRLVADLARRTASSMGLPDAAQQELFVAGLLHDIGQIGLSDEVLSKPVGRLSESELTLYRRHPVWGEQALMSQDDMYGVAALIRSHHERYDGLGFPDGLAGDAISVAASILMVVEAFLDLQAGNLSQAKLSTSEARSMIARGRGTQFNPEVVDVFLQVTLNAAPVAEAPAIMLKTSELVPGMVMARDLKTHDGIVLLSAEHVLTEKLIRLLQQRESRDDIEMVLPIKPPQKI</sequence>
<dbReference type="CDD" id="cd17569">
    <property type="entry name" value="REC_HupR-like"/>
    <property type="match status" value="1"/>
</dbReference>
<protein>
    <submittedName>
        <fullName evidence="5">Response regulator RpfG family c-di-GMP phosphodiesterase</fullName>
    </submittedName>
</protein>
<dbReference type="PROSITE" id="PS50110">
    <property type="entry name" value="RESPONSE_REGULATORY"/>
    <property type="match status" value="1"/>
</dbReference>
<dbReference type="PANTHER" id="PTHR45228">
    <property type="entry name" value="CYCLIC DI-GMP PHOSPHODIESTERASE TM_0186-RELATED"/>
    <property type="match status" value="1"/>
</dbReference>
<comment type="caution">
    <text evidence="5">The sequence shown here is derived from an EMBL/GenBank/DDBJ whole genome shotgun (WGS) entry which is preliminary data.</text>
</comment>
<dbReference type="CDD" id="cd00077">
    <property type="entry name" value="HDc"/>
    <property type="match status" value="1"/>
</dbReference>
<feature type="domain" description="Response regulatory" evidence="3">
    <location>
        <begin position="14"/>
        <end position="129"/>
    </location>
</feature>
<dbReference type="Gene3D" id="1.10.3210.10">
    <property type="entry name" value="Hypothetical protein af1432"/>
    <property type="match status" value="1"/>
</dbReference>
<keyword evidence="2" id="KW-0175">Coiled coil</keyword>